<keyword evidence="7" id="KW-0326">Glycosidase</keyword>
<evidence type="ECO:0000256" key="1">
    <source>
        <dbReference type="ARBA" id="ARBA00009865"/>
    </source>
</evidence>
<organism evidence="12 13">
    <name type="scientific">Pararcticibacter amylolyticus</name>
    <dbReference type="NCBI Taxonomy" id="2173175"/>
    <lineage>
        <taxon>Bacteria</taxon>
        <taxon>Pseudomonadati</taxon>
        <taxon>Bacteroidota</taxon>
        <taxon>Sphingobacteriia</taxon>
        <taxon>Sphingobacteriales</taxon>
        <taxon>Sphingobacteriaceae</taxon>
        <taxon>Pararcticibacter</taxon>
    </lineage>
</organism>
<dbReference type="PROSITE" id="PS50022">
    <property type="entry name" value="FA58C_3"/>
    <property type="match status" value="1"/>
</dbReference>
<evidence type="ECO:0000256" key="10">
    <source>
        <dbReference type="SAM" id="SignalP"/>
    </source>
</evidence>
<dbReference type="Gene3D" id="2.60.120.260">
    <property type="entry name" value="Galactose-binding domain-like"/>
    <property type="match status" value="1"/>
</dbReference>
<dbReference type="Gene3D" id="2.115.10.20">
    <property type="entry name" value="Glycosyl hydrolase domain, family 43"/>
    <property type="match status" value="1"/>
</dbReference>
<dbReference type="Pfam" id="PF04616">
    <property type="entry name" value="Glyco_hydro_43"/>
    <property type="match status" value="1"/>
</dbReference>
<feature type="chain" id="PRO_5015638332" evidence="10">
    <location>
        <begin position="24"/>
        <end position="1192"/>
    </location>
</feature>
<evidence type="ECO:0000313" key="13">
    <source>
        <dbReference type="Proteomes" id="UP000245647"/>
    </source>
</evidence>
<dbReference type="InterPro" id="IPR013320">
    <property type="entry name" value="ConA-like_dom_sf"/>
</dbReference>
<accession>A0A2U2PKI7</accession>
<dbReference type="Pfam" id="PF13385">
    <property type="entry name" value="Laminin_G_3"/>
    <property type="match status" value="1"/>
</dbReference>
<keyword evidence="6" id="KW-0119">Carbohydrate metabolism</keyword>
<name>A0A2U2PKI7_9SPHI</name>
<feature type="active site" description="Proton acceptor" evidence="8">
    <location>
        <position position="43"/>
    </location>
</feature>
<feature type="site" description="Important for catalytic activity, responsible for pKa modulation of the active site Glu and correct orientation of both the proton donor and substrate" evidence="9">
    <location>
        <position position="151"/>
    </location>
</feature>
<dbReference type="PANTHER" id="PTHR43772:SF2">
    <property type="entry name" value="PUTATIVE (AFU_ORTHOLOGUE AFUA_2G04480)-RELATED"/>
    <property type="match status" value="1"/>
</dbReference>
<dbReference type="SUPFAM" id="SSF49785">
    <property type="entry name" value="Galactose-binding domain-like"/>
    <property type="match status" value="1"/>
</dbReference>
<dbReference type="InterPro" id="IPR052176">
    <property type="entry name" value="Glycosyl_Hydrlase_43_Enz"/>
</dbReference>
<evidence type="ECO:0000256" key="6">
    <source>
        <dbReference type="ARBA" id="ARBA00023277"/>
    </source>
</evidence>
<dbReference type="Pfam" id="PF00754">
    <property type="entry name" value="F5_F8_type_C"/>
    <property type="match status" value="1"/>
</dbReference>
<dbReference type="PANTHER" id="PTHR43772">
    <property type="entry name" value="ENDO-1,4-BETA-XYLANASE"/>
    <property type="match status" value="1"/>
</dbReference>
<keyword evidence="2" id="KW-0858">Xylan degradation</keyword>
<dbReference type="Proteomes" id="UP000245647">
    <property type="component" value="Unassembled WGS sequence"/>
</dbReference>
<feature type="domain" description="F5/8 type C" evidence="11">
    <location>
        <begin position="326"/>
        <end position="462"/>
    </location>
</feature>
<evidence type="ECO:0000256" key="8">
    <source>
        <dbReference type="PIRSR" id="PIRSR606710-1"/>
    </source>
</evidence>
<keyword evidence="4 12" id="KW-0378">Hydrolase</keyword>
<dbReference type="InterPro" id="IPR023296">
    <property type="entry name" value="Glyco_hydro_beta-prop_sf"/>
</dbReference>
<evidence type="ECO:0000256" key="4">
    <source>
        <dbReference type="ARBA" id="ARBA00022801"/>
    </source>
</evidence>
<dbReference type="SUPFAM" id="SSF49899">
    <property type="entry name" value="Concanavalin A-like lectins/glucanases"/>
    <property type="match status" value="1"/>
</dbReference>
<feature type="signal peptide" evidence="10">
    <location>
        <begin position="1"/>
        <end position="23"/>
    </location>
</feature>
<keyword evidence="2" id="KW-0624">Polysaccharide degradation</keyword>
<keyword evidence="13" id="KW-1185">Reference proteome</keyword>
<dbReference type="InterPro" id="IPR000421">
    <property type="entry name" value="FA58C"/>
</dbReference>
<dbReference type="InterPro" id="IPR006558">
    <property type="entry name" value="LamG-like"/>
</dbReference>
<keyword evidence="5" id="KW-1015">Disulfide bond</keyword>
<evidence type="ECO:0000259" key="11">
    <source>
        <dbReference type="PROSITE" id="PS50022"/>
    </source>
</evidence>
<evidence type="ECO:0000256" key="7">
    <source>
        <dbReference type="ARBA" id="ARBA00023295"/>
    </source>
</evidence>
<feature type="active site" description="Proton donor" evidence="8">
    <location>
        <position position="205"/>
    </location>
</feature>
<dbReference type="Gene3D" id="2.60.120.200">
    <property type="match status" value="2"/>
</dbReference>
<dbReference type="AlphaFoldDB" id="A0A2U2PKI7"/>
<evidence type="ECO:0000256" key="3">
    <source>
        <dbReference type="ARBA" id="ARBA00022729"/>
    </source>
</evidence>
<comment type="caution">
    <text evidence="12">The sequence shown here is derived from an EMBL/GenBank/DDBJ whole genome shotgun (WGS) entry which is preliminary data.</text>
</comment>
<dbReference type="CDD" id="cd18608">
    <property type="entry name" value="GH43_F5-8_typeC-like"/>
    <property type="match status" value="1"/>
</dbReference>
<dbReference type="SMART" id="SM00560">
    <property type="entry name" value="LamGL"/>
    <property type="match status" value="1"/>
</dbReference>
<proteinExistence type="inferred from homology"/>
<protein>
    <submittedName>
        <fullName evidence="12">Glycoside hydrolase family 43</fullName>
    </submittedName>
</protein>
<keyword evidence="3 10" id="KW-0732">Signal</keyword>
<comment type="similarity">
    <text evidence="1">Belongs to the glycosyl hydrolase 43 family.</text>
</comment>
<gene>
    <name evidence="12" type="ORF">DDR33_05630</name>
</gene>
<evidence type="ECO:0000256" key="5">
    <source>
        <dbReference type="ARBA" id="ARBA00023157"/>
    </source>
</evidence>
<reference evidence="12 13" key="1">
    <citation type="submission" date="2018-04" db="EMBL/GenBank/DDBJ databases">
        <title>Pedobacter chongqingensis sp. nov., isolated from a rottenly hemp rope.</title>
        <authorList>
            <person name="Cai Y."/>
        </authorList>
    </citation>
    <scope>NUCLEOTIDE SEQUENCE [LARGE SCALE GENOMIC DNA]</scope>
    <source>
        <strain evidence="12 13">FJ4-8</strain>
    </source>
</reference>
<dbReference type="InterPro" id="IPR008979">
    <property type="entry name" value="Galactose-bd-like_sf"/>
</dbReference>
<dbReference type="EMBL" id="QEAS01000003">
    <property type="protein sequence ID" value="PWG81838.1"/>
    <property type="molecule type" value="Genomic_DNA"/>
</dbReference>
<dbReference type="InterPro" id="IPR006710">
    <property type="entry name" value="Glyco_hydro_43"/>
</dbReference>
<evidence type="ECO:0000313" key="12">
    <source>
        <dbReference type="EMBL" id="PWG81838.1"/>
    </source>
</evidence>
<sequence length="1192" mass="131739">MNKMSAWGCGVAGLLLFVSGAFAQIKHDTPGAGNPIIPGYFADPTVKKFGDTWYIYATTDGNGGGLGPPQVWESKDFLNWRMKPMNWPNTPHYWAPDVTRGADGKYYLYYCQPVEIYGASGPSPSGPWTPLMPGSEPIVKNYRIPDVITLDGQTFRDDDGKMYMFWGTWGIYPNSGCGIGLLNSDMKSFSKFSKLPNTVAKDFFEAPFMFKRNGIYYLTYSSGRCEDETYRVQYVMSKTGPMGPFEYGKNNPVLVTNEDGSVHGPGHQSVISEGDDFYLVYHRHNNPHSGGGFHRQLCADELEFDSEGNILKVSPTHEGIGLLAKRTSQTTNLASGKPVQASSFYSEDFRPSFATDDNNGTLWKAADNMHEAWLQIDLEKVVPVKRVQIQFEYATWYYQYLIEYSTDGKDWRIFADKSANRQWGSPMEDYADVKARFLRIKITGTQYPGLNKAIWNVKVYNDKNREAGQLSDVQPENVPDQPAGLLIDLDASLLQAGSTVTEWRNSGASGGKFLASGAKAPYVSLISGKTAVVFSGREYLESNFGVPSTCSGNSSFTVSMWVFNPAVEKQEPVFSWADGRRELSRAVIGYGSDRNEGGVIHGGWPDQPYKSIPEAGKWHHIAVVFDGTKERVFVDGKLHSEENKMLFLKRGTHFYLGSSEWLDYFYKGALAELKMYDKALSEDEIKVLSVNGKMSSEVAFLDPTRLSYGRKDSITNEGNAAGFFICRDAVIEDKGGRISLGTGMSAGFRPSGFLEDKLKSLHAFTVSASVYSESDVSLSAVTTMFDDLMGNKRKSAYKGTIRKGMWHQVMLVKDQGLEPLVYIDGRLAEKAGEISGEKVKLRRLNISNLAVFGRAIPLSAIDSSFTEWQRSFEEGLAGLKPVFMQRPHAVSDDMVSMAADPSSVKGGKPQYYFIVKDGIKSMGSGWQEDPSFISYNLRPGNRYLFSFKVKDQYGNISALSDPVEVKMNTAYFSIYEDSFDGGRDFLAGGMSGSFWDGLTGKLKGSSASKIASVNGSLILASSGSNWDGSEPAGPFLYKETDSDFVIRVEITDITGLAEKRPVGANEAGLMVRLANGDVPAGRAERLIQNGIMPGWGIGNLVTNLGDFGRLQTNNASAWEYDRHLQIRKQGDMFYIQSSKDGHVWYDLPGSPVKRPDLNGPKLQVGIFHAAYGKQAGFGTFDNLRIITPKAKD</sequence>
<evidence type="ECO:0000256" key="9">
    <source>
        <dbReference type="PIRSR" id="PIRSR606710-2"/>
    </source>
</evidence>
<dbReference type="SUPFAM" id="SSF75005">
    <property type="entry name" value="Arabinanase/levansucrase/invertase"/>
    <property type="match status" value="1"/>
</dbReference>
<evidence type="ECO:0000256" key="2">
    <source>
        <dbReference type="ARBA" id="ARBA00022651"/>
    </source>
</evidence>
<dbReference type="GO" id="GO:0045493">
    <property type="term" value="P:xylan catabolic process"/>
    <property type="evidence" value="ECO:0007669"/>
    <property type="project" value="UniProtKB-KW"/>
</dbReference>
<dbReference type="GO" id="GO:0004553">
    <property type="term" value="F:hydrolase activity, hydrolyzing O-glycosyl compounds"/>
    <property type="evidence" value="ECO:0007669"/>
    <property type="project" value="InterPro"/>
</dbReference>